<comment type="caution">
    <text evidence="1">The sequence shown here is derived from an EMBL/GenBank/DDBJ whole genome shotgun (WGS) entry which is preliminary data.</text>
</comment>
<dbReference type="PROSITE" id="PS51257">
    <property type="entry name" value="PROKAR_LIPOPROTEIN"/>
    <property type="match status" value="1"/>
</dbReference>
<dbReference type="RefSeq" id="WP_321548177.1">
    <property type="nucleotide sequence ID" value="NZ_JAXIVS010000008.1"/>
</dbReference>
<sequence>MKDSNRLAPSRAALLVVPLLALSCGGETKPPIKDPPQAVLSVPQPNTVGQKLTVQVSATGCDQIQTLAIYDQETQLKTVAYSGSGTVTVDLQQNEIPYTRGIAALLSLKARVICTDGRQNDSQPQPATFFPVAEVIEPAAGSGLQVVPDYFVAEGSGGSVNFIGCGNDVFGAPFLFRVTKTGPAISQISKAMPRGYVCTSATSISGLDPSSRKRWLWTPNVGAFAFDEQLNITGRTAVKLDLLSVGPGGDALVYDASRLYRMSHEDPNGVPKWAYATRGSMIAAALPRNDGRVMVPSVTSDNTPGNDTAIVVSLVDYGDQNPNTGGLETQTYLMTRLTAAELAADIVPPATFNADGSLLYLALPGANNLTQVIACATQGNGCEGTAQRWASQYLPGQVVATVPFANGSRLAAIAPQKVWILNASNGAIMNKDQAPLSPEGALLILQVQPGAGNFPQAFYLLAGPIPQDGLPAPQPLEIIGTDTAEKGELFRYQVNAGSIASAVDSAGALWLRIGANLVRPLTPSEYRQVRP</sequence>
<accession>A0ABU5H9D8</accession>
<gene>
    <name evidence="1" type="ORF">SYV04_23870</name>
</gene>
<evidence type="ECO:0008006" key="3">
    <source>
        <dbReference type="Google" id="ProtNLM"/>
    </source>
</evidence>
<organism evidence="1 2">
    <name type="scientific">Hyalangium rubrum</name>
    <dbReference type="NCBI Taxonomy" id="3103134"/>
    <lineage>
        <taxon>Bacteria</taxon>
        <taxon>Pseudomonadati</taxon>
        <taxon>Myxococcota</taxon>
        <taxon>Myxococcia</taxon>
        <taxon>Myxococcales</taxon>
        <taxon>Cystobacterineae</taxon>
        <taxon>Archangiaceae</taxon>
        <taxon>Hyalangium</taxon>
    </lineage>
</organism>
<keyword evidence="2" id="KW-1185">Reference proteome</keyword>
<evidence type="ECO:0000313" key="2">
    <source>
        <dbReference type="Proteomes" id="UP001291309"/>
    </source>
</evidence>
<reference evidence="1 2" key="1">
    <citation type="submission" date="2023-12" db="EMBL/GenBank/DDBJ databases">
        <title>the genome sequence of Hyalangium sp. s54d21.</title>
        <authorList>
            <person name="Zhang X."/>
        </authorList>
    </citation>
    <scope>NUCLEOTIDE SEQUENCE [LARGE SCALE GENOMIC DNA]</scope>
    <source>
        <strain evidence="2">s54d21</strain>
    </source>
</reference>
<dbReference type="EMBL" id="JAXIVS010000008">
    <property type="protein sequence ID" value="MDY7229453.1"/>
    <property type="molecule type" value="Genomic_DNA"/>
</dbReference>
<proteinExistence type="predicted"/>
<name>A0ABU5H9D8_9BACT</name>
<dbReference type="Proteomes" id="UP001291309">
    <property type="component" value="Unassembled WGS sequence"/>
</dbReference>
<protein>
    <recommendedName>
        <fullName evidence="3">Lipoprotein</fullName>
    </recommendedName>
</protein>
<evidence type="ECO:0000313" key="1">
    <source>
        <dbReference type="EMBL" id="MDY7229453.1"/>
    </source>
</evidence>